<organism evidence="2">
    <name type="scientific">Arundo donax</name>
    <name type="common">Giant reed</name>
    <name type="synonym">Donax arundinaceus</name>
    <dbReference type="NCBI Taxonomy" id="35708"/>
    <lineage>
        <taxon>Eukaryota</taxon>
        <taxon>Viridiplantae</taxon>
        <taxon>Streptophyta</taxon>
        <taxon>Embryophyta</taxon>
        <taxon>Tracheophyta</taxon>
        <taxon>Spermatophyta</taxon>
        <taxon>Magnoliopsida</taxon>
        <taxon>Liliopsida</taxon>
        <taxon>Poales</taxon>
        <taxon>Poaceae</taxon>
        <taxon>PACMAD clade</taxon>
        <taxon>Arundinoideae</taxon>
        <taxon>Arundineae</taxon>
        <taxon>Arundo</taxon>
    </lineage>
</organism>
<dbReference type="EMBL" id="GBRH01193632">
    <property type="protein sequence ID" value="JAE04264.1"/>
    <property type="molecule type" value="Transcribed_RNA"/>
</dbReference>
<name>A0A0A9EZ63_ARUDO</name>
<feature type="chain" id="PRO_5002062020" evidence="1">
    <location>
        <begin position="20"/>
        <end position="40"/>
    </location>
</feature>
<accession>A0A0A9EZ63</accession>
<proteinExistence type="predicted"/>
<keyword evidence="1" id="KW-0732">Signal</keyword>
<feature type="signal peptide" evidence="1">
    <location>
        <begin position="1"/>
        <end position="19"/>
    </location>
</feature>
<reference evidence="2" key="2">
    <citation type="journal article" date="2015" name="Data Brief">
        <title>Shoot transcriptome of the giant reed, Arundo donax.</title>
        <authorList>
            <person name="Barrero R.A."/>
            <person name="Guerrero F.D."/>
            <person name="Moolhuijzen P."/>
            <person name="Goolsby J.A."/>
            <person name="Tidwell J."/>
            <person name="Bellgard S.E."/>
            <person name="Bellgard M.I."/>
        </authorList>
    </citation>
    <scope>NUCLEOTIDE SEQUENCE</scope>
    <source>
        <tissue evidence="2">Shoot tissue taken approximately 20 cm above the soil surface</tissue>
    </source>
</reference>
<evidence type="ECO:0000256" key="1">
    <source>
        <dbReference type="SAM" id="SignalP"/>
    </source>
</evidence>
<protein>
    <submittedName>
        <fullName evidence="2">Uncharacterized protein</fullName>
    </submittedName>
</protein>
<sequence length="40" mass="4595">MKFLLLISIFRSSLDSLLSTRGTCVRLFLIVHLLPDPLHQ</sequence>
<reference evidence="2" key="1">
    <citation type="submission" date="2014-09" db="EMBL/GenBank/DDBJ databases">
        <authorList>
            <person name="Magalhaes I.L.F."/>
            <person name="Oliveira U."/>
            <person name="Santos F.R."/>
            <person name="Vidigal T.H.D.A."/>
            <person name="Brescovit A.D."/>
            <person name="Santos A.J."/>
        </authorList>
    </citation>
    <scope>NUCLEOTIDE SEQUENCE</scope>
    <source>
        <tissue evidence="2">Shoot tissue taken approximately 20 cm above the soil surface</tissue>
    </source>
</reference>
<evidence type="ECO:0000313" key="2">
    <source>
        <dbReference type="EMBL" id="JAE04264.1"/>
    </source>
</evidence>
<dbReference type="AlphaFoldDB" id="A0A0A9EZ63"/>